<protein>
    <submittedName>
        <fullName evidence="1">Uncharacterized protein</fullName>
    </submittedName>
</protein>
<accession>A0ACB8S5I2</accession>
<comment type="caution">
    <text evidence="1">The sequence shown here is derived from an EMBL/GenBank/DDBJ whole genome shotgun (WGS) entry which is preliminary data.</text>
</comment>
<proteinExistence type="predicted"/>
<sequence>MGFQLPIELIEMFLEAAYYLPAGQPDYKSLAACSQVCRQWELPARRLLYADLSLGRDMDMGSIVTSPATGALVCSVELTIGAGWDTAIAVLLRCRQLYQLTLHVASSVMHIQPAIIDSLCALSLNIRALDLEAGSSSTVVYELLEVWPSIRHLNLRESLYTLPPAIRPAFSLYELSVRGVNVTPHAMEWLISPRDPSSGVSTRILGLHKDRYTACPAVSTQAPFIQSLTLQRWLKWVDLGLFTDLKELIMFFIPGHPIPPLQGIEHLAIQPNYSGVSTPDQLEHVLDAVRTLPNLKHVSISEAMSRRPDFPTLRAACEERTVDVVVLPLETEPRSPPGYLVWTDHYPRRRTLSCLRRLMSFPSS</sequence>
<keyword evidence="2" id="KW-1185">Reference proteome</keyword>
<dbReference type="EMBL" id="MU275855">
    <property type="protein sequence ID" value="KAI0051068.1"/>
    <property type="molecule type" value="Genomic_DNA"/>
</dbReference>
<organism evidence="1 2">
    <name type="scientific">Auriscalpium vulgare</name>
    <dbReference type="NCBI Taxonomy" id="40419"/>
    <lineage>
        <taxon>Eukaryota</taxon>
        <taxon>Fungi</taxon>
        <taxon>Dikarya</taxon>
        <taxon>Basidiomycota</taxon>
        <taxon>Agaricomycotina</taxon>
        <taxon>Agaricomycetes</taxon>
        <taxon>Russulales</taxon>
        <taxon>Auriscalpiaceae</taxon>
        <taxon>Auriscalpium</taxon>
    </lineage>
</organism>
<evidence type="ECO:0000313" key="1">
    <source>
        <dbReference type="EMBL" id="KAI0051068.1"/>
    </source>
</evidence>
<reference evidence="1" key="2">
    <citation type="journal article" date="2022" name="New Phytol.">
        <title>Evolutionary transition to the ectomycorrhizal habit in the genomes of a hyperdiverse lineage of mushroom-forming fungi.</title>
        <authorList>
            <person name="Looney B."/>
            <person name="Miyauchi S."/>
            <person name="Morin E."/>
            <person name="Drula E."/>
            <person name="Courty P.E."/>
            <person name="Kohler A."/>
            <person name="Kuo A."/>
            <person name="LaButti K."/>
            <person name="Pangilinan J."/>
            <person name="Lipzen A."/>
            <person name="Riley R."/>
            <person name="Andreopoulos W."/>
            <person name="He G."/>
            <person name="Johnson J."/>
            <person name="Nolan M."/>
            <person name="Tritt A."/>
            <person name="Barry K.W."/>
            <person name="Grigoriev I.V."/>
            <person name="Nagy L.G."/>
            <person name="Hibbett D."/>
            <person name="Henrissat B."/>
            <person name="Matheny P.B."/>
            <person name="Labbe J."/>
            <person name="Martin F.M."/>
        </authorList>
    </citation>
    <scope>NUCLEOTIDE SEQUENCE</scope>
    <source>
        <strain evidence="1">FP105234-sp</strain>
    </source>
</reference>
<name>A0ACB8S5I2_9AGAM</name>
<evidence type="ECO:0000313" key="2">
    <source>
        <dbReference type="Proteomes" id="UP000814033"/>
    </source>
</evidence>
<reference evidence="1" key="1">
    <citation type="submission" date="2021-02" db="EMBL/GenBank/DDBJ databases">
        <authorList>
            <consortium name="DOE Joint Genome Institute"/>
            <person name="Ahrendt S."/>
            <person name="Looney B.P."/>
            <person name="Miyauchi S."/>
            <person name="Morin E."/>
            <person name="Drula E."/>
            <person name="Courty P.E."/>
            <person name="Chicoki N."/>
            <person name="Fauchery L."/>
            <person name="Kohler A."/>
            <person name="Kuo A."/>
            <person name="Labutti K."/>
            <person name="Pangilinan J."/>
            <person name="Lipzen A."/>
            <person name="Riley R."/>
            <person name="Andreopoulos W."/>
            <person name="He G."/>
            <person name="Johnson J."/>
            <person name="Barry K.W."/>
            <person name="Grigoriev I.V."/>
            <person name="Nagy L."/>
            <person name="Hibbett D."/>
            <person name="Henrissat B."/>
            <person name="Matheny P.B."/>
            <person name="Labbe J."/>
            <person name="Martin F."/>
        </authorList>
    </citation>
    <scope>NUCLEOTIDE SEQUENCE</scope>
    <source>
        <strain evidence="1">FP105234-sp</strain>
    </source>
</reference>
<dbReference type="Proteomes" id="UP000814033">
    <property type="component" value="Unassembled WGS sequence"/>
</dbReference>
<gene>
    <name evidence="1" type="ORF">FA95DRAFT_1554880</name>
</gene>